<protein>
    <submittedName>
        <fullName evidence="6">PDZ and LIM domain protein 5</fullName>
    </submittedName>
</protein>
<keyword evidence="3" id="KW-0479">Metal-binding</keyword>
<name>A0ABQ8MQA1_LABRO</name>
<keyword evidence="7" id="KW-1185">Reference proteome</keyword>
<dbReference type="InterPro" id="IPR036034">
    <property type="entry name" value="PDZ_sf"/>
</dbReference>
<reference evidence="6 7" key="1">
    <citation type="submission" date="2022-01" db="EMBL/GenBank/DDBJ databases">
        <title>A high-quality chromosome-level genome assembly of rohu carp, Labeo rohita.</title>
        <authorList>
            <person name="Arick M.A. II"/>
            <person name="Hsu C.-Y."/>
            <person name="Magbanua Z."/>
            <person name="Pechanova O."/>
            <person name="Grover C."/>
            <person name="Miller E."/>
            <person name="Thrash A."/>
            <person name="Ezzel L."/>
            <person name="Alam S."/>
            <person name="Benzie J."/>
            <person name="Hamilton M."/>
            <person name="Karsi A."/>
            <person name="Lawrence M.L."/>
            <person name="Peterson D.G."/>
        </authorList>
    </citation>
    <scope>NUCLEOTIDE SEQUENCE [LARGE SCALE GENOMIC DNA]</scope>
    <source>
        <strain evidence="7">BAU-BD-2019</strain>
        <tissue evidence="6">Blood</tissue>
    </source>
</reference>
<feature type="compositionally biased region" description="Polar residues" evidence="4">
    <location>
        <begin position="178"/>
        <end position="193"/>
    </location>
</feature>
<evidence type="ECO:0000313" key="6">
    <source>
        <dbReference type="EMBL" id="KAI2665012.1"/>
    </source>
</evidence>
<organism evidence="6 7">
    <name type="scientific">Labeo rohita</name>
    <name type="common">Indian major carp</name>
    <name type="synonym">Cyprinus rohita</name>
    <dbReference type="NCBI Taxonomy" id="84645"/>
    <lineage>
        <taxon>Eukaryota</taxon>
        <taxon>Metazoa</taxon>
        <taxon>Chordata</taxon>
        <taxon>Craniata</taxon>
        <taxon>Vertebrata</taxon>
        <taxon>Euteleostomi</taxon>
        <taxon>Actinopterygii</taxon>
        <taxon>Neopterygii</taxon>
        <taxon>Teleostei</taxon>
        <taxon>Ostariophysi</taxon>
        <taxon>Cypriniformes</taxon>
        <taxon>Cyprinidae</taxon>
        <taxon>Labeoninae</taxon>
        <taxon>Labeonini</taxon>
        <taxon>Labeo</taxon>
    </lineage>
</organism>
<dbReference type="PANTHER" id="PTHR24214:SF32">
    <property type="entry name" value="PDZ AND LIM DOMAIN PROTEIN 5"/>
    <property type="match status" value="1"/>
</dbReference>
<evidence type="ECO:0000256" key="3">
    <source>
        <dbReference type="ARBA" id="ARBA00023038"/>
    </source>
</evidence>
<evidence type="ECO:0000313" key="7">
    <source>
        <dbReference type="Proteomes" id="UP000830375"/>
    </source>
</evidence>
<evidence type="ECO:0000256" key="4">
    <source>
        <dbReference type="SAM" id="MobiDB-lite"/>
    </source>
</evidence>
<proteinExistence type="predicted"/>
<evidence type="ECO:0000256" key="2">
    <source>
        <dbReference type="ARBA" id="ARBA00022490"/>
    </source>
</evidence>
<dbReference type="Proteomes" id="UP000830375">
    <property type="component" value="Unassembled WGS sequence"/>
</dbReference>
<keyword evidence="3" id="KW-0440">LIM domain</keyword>
<feature type="domain" description="PDZ" evidence="5">
    <location>
        <begin position="44"/>
        <end position="142"/>
    </location>
</feature>
<dbReference type="Gene3D" id="2.30.42.10">
    <property type="match status" value="1"/>
</dbReference>
<evidence type="ECO:0000259" key="5">
    <source>
        <dbReference type="PROSITE" id="PS50106"/>
    </source>
</evidence>
<dbReference type="Pfam" id="PF00595">
    <property type="entry name" value="PDZ"/>
    <property type="match status" value="1"/>
</dbReference>
<feature type="compositionally biased region" description="Polar residues" evidence="4">
    <location>
        <begin position="151"/>
        <end position="165"/>
    </location>
</feature>
<dbReference type="PANTHER" id="PTHR24214">
    <property type="entry name" value="PDZ AND LIM DOMAIN PROTEIN ZASP"/>
    <property type="match status" value="1"/>
</dbReference>
<comment type="subcellular location">
    <subcellularLocation>
        <location evidence="1">Cytoplasm</location>
    </subcellularLocation>
</comment>
<dbReference type="InterPro" id="IPR050604">
    <property type="entry name" value="PDZ-LIM_domain"/>
</dbReference>
<dbReference type="PROSITE" id="PS50106">
    <property type="entry name" value="PDZ"/>
    <property type="match status" value="1"/>
</dbReference>
<keyword evidence="2" id="KW-0963">Cytoplasm</keyword>
<accession>A0ABQ8MQA1</accession>
<dbReference type="InterPro" id="IPR001478">
    <property type="entry name" value="PDZ"/>
</dbReference>
<keyword evidence="3" id="KW-0862">Zinc</keyword>
<dbReference type="SMART" id="SM00228">
    <property type="entry name" value="PDZ"/>
    <property type="match status" value="1"/>
</dbReference>
<comment type="caution">
    <text evidence="6">The sequence shown here is derived from an EMBL/GenBank/DDBJ whole genome shotgun (WGS) entry which is preliminary data.</text>
</comment>
<dbReference type="EMBL" id="JACTAM010000005">
    <property type="protein sequence ID" value="KAI2665012.1"/>
    <property type="molecule type" value="Genomic_DNA"/>
</dbReference>
<sequence>MTGHPSDPWNIPAVFCEEFLSFWQPLRCVLYQTAMSGKYSVVLQGPAPWGFRLQGGKDFNMPLSISRQIVLPVSPINLPKTTCKIPHVNLTDGGKAAKAGVVVGDLVLSIDGISTDGMNHLEAQNKIKSSTDQLNLSLQKNETPLCRSETRNNSAVASKEWTSQKIHPKIRPCKAQRNGRQPKNYTSDSTGLS</sequence>
<dbReference type="CDD" id="cd06753">
    <property type="entry name" value="PDZ_PDLIM-like"/>
    <property type="match status" value="1"/>
</dbReference>
<dbReference type="SUPFAM" id="SSF50156">
    <property type="entry name" value="PDZ domain-like"/>
    <property type="match status" value="1"/>
</dbReference>
<feature type="region of interest" description="Disordered" evidence="4">
    <location>
        <begin position="145"/>
        <end position="193"/>
    </location>
</feature>
<gene>
    <name evidence="6" type="ORF">H4Q32_003352</name>
</gene>
<evidence type="ECO:0000256" key="1">
    <source>
        <dbReference type="ARBA" id="ARBA00004496"/>
    </source>
</evidence>